<feature type="region of interest" description="Disordered" evidence="9">
    <location>
        <begin position="432"/>
        <end position="477"/>
    </location>
</feature>
<feature type="chain" id="PRO_5042231264" description="Fibrinogen C-terminal domain-containing protein" evidence="10">
    <location>
        <begin position="33"/>
        <end position="927"/>
    </location>
</feature>
<dbReference type="GO" id="GO:0005201">
    <property type="term" value="F:extracellular matrix structural constituent"/>
    <property type="evidence" value="ECO:0007669"/>
    <property type="project" value="TreeGrafter"/>
</dbReference>
<dbReference type="Gene3D" id="3.90.215.10">
    <property type="entry name" value="Gamma Fibrinogen, chain A, domain 1"/>
    <property type="match status" value="1"/>
</dbReference>
<dbReference type="PANTHER" id="PTHR47221:SF6">
    <property type="entry name" value="FIBRINOGEN ALPHA CHAIN"/>
    <property type="match status" value="1"/>
</dbReference>
<name>A0AAD5Q1I6_9CRUS</name>
<keyword evidence="6" id="KW-0325">Glycoprotein</keyword>
<feature type="signal peptide" evidence="10">
    <location>
        <begin position="1"/>
        <end position="32"/>
    </location>
</feature>
<keyword evidence="13" id="KW-1185">Reference proteome</keyword>
<dbReference type="GO" id="GO:0034116">
    <property type="term" value="P:positive regulation of heterotypic cell-cell adhesion"/>
    <property type="evidence" value="ECO:0007669"/>
    <property type="project" value="TreeGrafter"/>
</dbReference>
<evidence type="ECO:0000256" key="7">
    <source>
        <dbReference type="ARBA" id="ARBA00053344"/>
    </source>
</evidence>
<reference evidence="12 13" key="1">
    <citation type="submission" date="2022-05" db="EMBL/GenBank/DDBJ databases">
        <title>A multi-omics perspective on studying reproductive biology in Daphnia sinensis.</title>
        <authorList>
            <person name="Jia J."/>
        </authorList>
    </citation>
    <scope>NUCLEOTIDE SEQUENCE [LARGE SCALE GENOMIC DNA]</scope>
    <source>
        <strain evidence="12 13">WSL</strain>
    </source>
</reference>
<evidence type="ECO:0000256" key="3">
    <source>
        <dbReference type="ARBA" id="ARBA00022729"/>
    </source>
</evidence>
<feature type="region of interest" description="Disordered" evidence="9">
    <location>
        <begin position="538"/>
        <end position="564"/>
    </location>
</feature>
<feature type="region of interest" description="Disordered" evidence="9">
    <location>
        <begin position="142"/>
        <end position="176"/>
    </location>
</feature>
<dbReference type="Pfam" id="PF00147">
    <property type="entry name" value="Fibrinogen_C"/>
    <property type="match status" value="1"/>
</dbReference>
<dbReference type="Proteomes" id="UP000820818">
    <property type="component" value="Linkage Group LG2"/>
</dbReference>
<dbReference type="InterPro" id="IPR014716">
    <property type="entry name" value="Fibrinogen_a/b/g_C_1"/>
</dbReference>
<evidence type="ECO:0000256" key="6">
    <source>
        <dbReference type="ARBA" id="ARBA00023180"/>
    </source>
</evidence>
<dbReference type="SMART" id="SM00186">
    <property type="entry name" value="FBG"/>
    <property type="match status" value="1"/>
</dbReference>
<feature type="compositionally biased region" description="Low complexity" evidence="9">
    <location>
        <begin position="52"/>
        <end position="74"/>
    </location>
</feature>
<feature type="compositionally biased region" description="Polar residues" evidence="9">
    <location>
        <begin position="35"/>
        <end position="50"/>
    </location>
</feature>
<evidence type="ECO:0000256" key="4">
    <source>
        <dbReference type="ARBA" id="ARBA00023054"/>
    </source>
</evidence>
<evidence type="ECO:0000256" key="9">
    <source>
        <dbReference type="SAM" id="MobiDB-lite"/>
    </source>
</evidence>
<dbReference type="InterPro" id="IPR002181">
    <property type="entry name" value="Fibrinogen_a/b/g_C_dom"/>
</dbReference>
<evidence type="ECO:0000256" key="8">
    <source>
        <dbReference type="SAM" id="Coils"/>
    </source>
</evidence>
<dbReference type="FunFam" id="3.90.215.10:FF:000001">
    <property type="entry name" value="Tenascin isoform 1"/>
    <property type="match status" value="1"/>
</dbReference>
<dbReference type="AlphaFoldDB" id="A0AAD5Q1I6"/>
<evidence type="ECO:0000259" key="11">
    <source>
        <dbReference type="PROSITE" id="PS51406"/>
    </source>
</evidence>
<dbReference type="CDD" id="cd00087">
    <property type="entry name" value="FReD"/>
    <property type="match status" value="1"/>
</dbReference>
<keyword evidence="5" id="KW-1015">Disulfide bond</keyword>
<keyword evidence="4 8" id="KW-0175">Coiled coil</keyword>
<dbReference type="PANTHER" id="PTHR47221">
    <property type="entry name" value="FIBRINOGEN ALPHA CHAIN"/>
    <property type="match status" value="1"/>
</dbReference>
<keyword evidence="3 10" id="KW-0732">Signal</keyword>
<dbReference type="EMBL" id="WJBH02000002">
    <property type="protein sequence ID" value="KAI9563325.1"/>
    <property type="molecule type" value="Genomic_DNA"/>
</dbReference>
<keyword evidence="2" id="KW-0964">Secreted</keyword>
<dbReference type="SUPFAM" id="SSF56496">
    <property type="entry name" value="Fibrinogen C-terminal domain-like"/>
    <property type="match status" value="1"/>
</dbReference>
<evidence type="ECO:0000256" key="1">
    <source>
        <dbReference type="ARBA" id="ARBA00004613"/>
    </source>
</evidence>
<feature type="compositionally biased region" description="Low complexity" evidence="9">
    <location>
        <begin position="538"/>
        <end position="558"/>
    </location>
</feature>
<feature type="compositionally biased region" description="Low complexity" evidence="9">
    <location>
        <begin position="142"/>
        <end position="151"/>
    </location>
</feature>
<dbReference type="GO" id="GO:0030674">
    <property type="term" value="F:protein-macromolecule adaptor activity"/>
    <property type="evidence" value="ECO:0007669"/>
    <property type="project" value="TreeGrafter"/>
</dbReference>
<comment type="caution">
    <text evidence="12">The sequence shown here is derived from an EMBL/GenBank/DDBJ whole genome shotgun (WGS) entry which is preliminary data.</text>
</comment>
<feature type="region of interest" description="Disordered" evidence="9">
    <location>
        <begin position="591"/>
        <end position="612"/>
    </location>
</feature>
<comment type="subcellular location">
    <subcellularLocation>
        <location evidence="1">Secreted</location>
    </subcellularLocation>
</comment>
<comment type="function">
    <text evidence="7">Lectin involved in innate immunity. Agglutinates all types of human erythrocytes, Gram-positive and Gram-negative bacteria. Has a stronger agglutinating activity towards Gram-negative bacteria than towards Gram-positive bacteria. Specifically recognizes acetyl group-containing substances on agglutinated cells. The hemagglutinating activity was inhibited by EDTA, acetyl group-containing mono- and disaccharides, N-acetyl derivatives of amino acids, other acetyl group-containing substances, propionamide and benzamide. Enhances the antimicrobial activity of big defensin against Gram-positive bacteria but not against Gram-negative bacteria.</text>
</comment>
<feature type="domain" description="Fibrinogen C-terminal" evidence="11">
    <location>
        <begin position="683"/>
        <end position="910"/>
    </location>
</feature>
<feature type="compositionally biased region" description="Low complexity" evidence="9">
    <location>
        <begin position="440"/>
        <end position="459"/>
    </location>
</feature>
<dbReference type="InterPro" id="IPR037579">
    <property type="entry name" value="FIB_ANG-like"/>
</dbReference>
<protein>
    <recommendedName>
        <fullName evidence="11">Fibrinogen C-terminal domain-containing protein</fullName>
    </recommendedName>
</protein>
<organism evidence="12 13">
    <name type="scientific">Daphnia sinensis</name>
    <dbReference type="NCBI Taxonomy" id="1820382"/>
    <lineage>
        <taxon>Eukaryota</taxon>
        <taxon>Metazoa</taxon>
        <taxon>Ecdysozoa</taxon>
        <taxon>Arthropoda</taxon>
        <taxon>Crustacea</taxon>
        <taxon>Branchiopoda</taxon>
        <taxon>Diplostraca</taxon>
        <taxon>Cladocera</taxon>
        <taxon>Anomopoda</taxon>
        <taxon>Daphniidae</taxon>
        <taxon>Daphnia</taxon>
        <taxon>Daphnia similis group</taxon>
    </lineage>
</organism>
<sequence>MKWMMAAGGQQRLLLLLALLVVWSSMAERALAAKRSNSTGANAGTSSNRPRATATAKTTTTTTTSTTTTPSSITPDDWRDPYVYSLFEITLSAIDSKLRRVDSLERNMELMLAKLNENSARSDAILTQLKVMDGRLNKLASAPASPTAAPPLNSGRSATAANATTTTTTATSGSDREYSLEPRILALDEKVSQIGSKLNVLTYQLDSNSLLWAGLANYNETGRAGTASQDDYVSSSSEQARAYITVPQIRGDKLIDRRGSDWSAANGAEEAESIRTTMASMDRHLKILIELFSEQMDKMMGAVADVRSAVVTSHHDPSSASSLLLTAAENPVLLASGRPPSTGVGSTVSTAKLDQLYQKMAPLLDVSDKMDQVWNVLIEAKNSVDSLVPTSEALLWQTQRQERALTDIHAEVSIKTKQIIDNLNALQLARESQTPLPGVSSSTTSTSTSTTSSTSSRSTAAVAAGAPSNLTKRSKSDAHDAGIIIANKPQESQQVSVTFKQTSDIPTSRGVVGGSQSVIRAQELSPGPVVAAVLAAAKSSTTTSTTSTTSTTTTTPLPHLLPPPPEVVPIPSDIMDSEFLHDDPIVVLTANQTSAGPSSNGGSAKSGDNKKTLSLQPSTAAVIAAAATANTSTTTSRSVLLQHIVPAGPTERSRIPNNSNVIFPSVKNKPGFTNTTFFYDYTTPQNIRGYSCAELKEQGLTKSGIYYLLIRGTSFWYIKVYCDMEAANGGWTVIQRRDDYGGDNRENFNRDWDDYKSGFGDPDHEFWLGNENIYMLTNAEDYSLRVELEDFEGNKRYAEYSSFKLYSEREQYKLEIGGYTGNAGDSLNDPWYGSNLSPFSTYNRDNDRSSLNCASMLKGGWWWKSCGRGLNGIYLTDPQDLTARQGIVWFRWRGWDYTLKRATMMIRPRHYGKEPSINNPQEKTASA</sequence>
<feature type="compositionally biased region" description="Polar residues" evidence="9">
    <location>
        <begin position="591"/>
        <end position="603"/>
    </location>
</feature>
<feature type="region of interest" description="Disordered" evidence="9">
    <location>
        <begin position="34"/>
        <end position="74"/>
    </location>
</feature>
<dbReference type="PROSITE" id="PS51406">
    <property type="entry name" value="FIBRINOGEN_C_2"/>
    <property type="match status" value="1"/>
</dbReference>
<evidence type="ECO:0000256" key="10">
    <source>
        <dbReference type="SAM" id="SignalP"/>
    </source>
</evidence>
<proteinExistence type="predicted"/>
<accession>A0AAD5Q1I6</accession>
<dbReference type="NCBIfam" id="NF040941">
    <property type="entry name" value="GGGWT_bact"/>
    <property type="match status" value="1"/>
</dbReference>
<dbReference type="GO" id="GO:0030246">
    <property type="term" value="F:carbohydrate binding"/>
    <property type="evidence" value="ECO:0007669"/>
    <property type="project" value="UniProtKB-ARBA"/>
</dbReference>
<feature type="coiled-coil region" evidence="8">
    <location>
        <begin position="94"/>
        <end position="121"/>
    </location>
</feature>
<evidence type="ECO:0000256" key="2">
    <source>
        <dbReference type="ARBA" id="ARBA00022525"/>
    </source>
</evidence>
<evidence type="ECO:0000256" key="5">
    <source>
        <dbReference type="ARBA" id="ARBA00023157"/>
    </source>
</evidence>
<gene>
    <name evidence="12" type="ORF">GHT06_010783</name>
</gene>
<evidence type="ECO:0000313" key="12">
    <source>
        <dbReference type="EMBL" id="KAI9563325.1"/>
    </source>
</evidence>
<feature type="compositionally biased region" description="Low complexity" evidence="9">
    <location>
        <begin position="158"/>
        <end position="171"/>
    </location>
</feature>
<evidence type="ECO:0000313" key="13">
    <source>
        <dbReference type="Proteomes" id="UP000820818"/>
    </source>
</evidence>
<dbReference type="GO" id="GO:0005577">
    <property type="term" value="C:fibrinogen complex"/>
    <property type="evidence" value="ECO:0007669"/>
    <property type="project" value="TreeGrafter"/>
</dbReference>
<dbReference type="InterPro" id="IPR036056">
    <property type="entry name" value="Fibrinogen-like_C"/>
</dbReference>